<protein>
    <submittedName>
        <fullName evidence="1">Uncharacterized protein</fullName>
    </submittedName>
</protein>
<name>A0ABW4XIV5_9GAMM</name>
<reference evidence="2" key="1">
    <citation type="journal article" date="2019" name="Int. J. Syst. Evol. Microbiol.">
        <title>The Global Catalogue of Microorganisms (GCM) 10K type strain sequencing project: providing services to taxonomists for standard genome sequencing and annotation.</title>
        <authorList>
            <consortium name="The Broad Institute Genomics Platform"/>
            <consortium name="The Broad Institute Genome Sequencing Center for Infectious Disease"/>
            <person name="Wu L."/>
            <person name="Ma J."/>
        </authorList>
    </citation>
    <scope>NUCLEOTIDE SEQUENCE [LARGE SCALE GENOMIC DNA]</scope>
    <source>
        <strain evidence="2">CGMCC 1.10992</strain>
    </source>
</reference>
<evidence type="ECO:0000313" key="1">
    <source>
        <dbReference type="EMBL" id="MFD2094583.1"/>
    </source>
</evidence>
<dbReference type="EMBL" id="JBHUHT010000004">
    <property type="protein sequence ID" value="MFD2094583.1"/>
    <property type="molecule type" value="Genomic_DNA"/>
</dbReference>
<dbReference type="Proteomes" id="UP001597380">
    <property type="component" value="Unassembled WGS sequence"/>
</dbReference>
<evidence type="ECO:0000313" key="2">
    <source>
        <dbReference type="Proteomes" id="UP001597380"/>
    </source>
</evidence>
<keyword evidence="2" id="KW-1185">Reference proteome</keyword>
<gene>
    <name evidence="1" type="ORF">ACFSJ3_01180</name>
</gene>
<comment type="caution">
    <text evidence="1">The sequence shown here is derived from an EMBL/GenBank/DDBJ whole genome shotgun (WGS) entry which is preliminary data.</text>
</comment>
<organism evidence="1 2">
    <name type="scientific">Corallincola platygyrae</name>
    <dbReference type="NCBI Taxonomy" id="1193278"/>
    <lineage>
        <taxon>Bacteria</taxon>
        <taxon>Pseudomonadati</taxon>
        <taxon>Pseudomonadota</taxon>
        <taxon>Gammaproteobacteria</taxon>
        <taxon>Alteromonadales</taxon>
        <taxon>Psychromonadaceae</taxon>
        <taxon>Corallincola</taxon>
    </lineage>
</organism>
<accession>A0ABW4XIV5</accession>
<dbReference type="RefSeq" id="WP_345338750.1">
    <property type="nucleotide sequence ID" value="NZ_BAABLI010000007.1"/>
</dbReference>
<proteinExistence type="predicted"/>
<sequence>MSQSVPLPLLETWLSILSGNHDMAVKKRAFEAVQSNFPSLREAIDHLETRKGALSPDMKKLRSALPAS</sequence>